<protein>
    <submittedName>
        <fullName evidence="1">Uncharacterized protein</fullName>
    </submittedName>
</protein>
<dbReference type="AlphaFoldDB" id="A0A0A9B0M2"/>
<name>A0A0A9B0M2_ARUDO</name>
<reference evidence="1" key="2">
    <citation type="journal article" date="2015" name="Data Brief">
        <title>Shoot transcriptome of the giant reed, Arundo donax.</title>
        <authorList>
            <person name="Barrero R.A."/>
            <person name="Guerrero F.D."/>
            <person name="Moolhuijzen P."/>
            <person name="Goolsby J.A."/>
            <person name="Tidwell J."/>
            <person name="Bellgard S.E."/>
            <person name="Bellgard M.I."/>
        </authorList>
    </citation>
    <scope>NUCLEOTIDE SEQUENCE</scope>
    <source>
        <tissue evidence="1">Shoot tissue taken approximately 20 cm above the soil surface</tissue>
    </source>
</reference>
<evidence type="ECO:0000313" key="1">
    <source>
        <dbReference type="EMBL" id="JAD56926.1"/>
    </source>
</evidence>
<dbReference type="EMBL" id="GBRH01240969">
    <property type="protein sequence ID" value="JAD56926.1"/>
    <property type="molecule type" value="Transcribed_RNA"/>
</dbReference>
<organism evidence="1">
    <name type="scientific">Arundo donax</name>
    <name type="common">Giant reed</name>
    <name type="synonym">Donax arundinaceus</name>
    <dbReference type="NCBI Taxonomy" id="35708"/>
    <lineage>
        <taxon>Eukaryota</taxon>
        <taxon>Viridiplantae</taxon>
        <taxon>Streptophyta</taxon>
        <taxon>Embryophyta</taxon>
        <taxon>Tracheophyta</taxon>
        <taxon>Spermatophyta</taxon>
        <taxon>Magnoliopsida</taxon>
        <taxon>Liliopsida</taxon>
        <taxon>Poales</taxon>
        <taxon>Poaceae</taxon>
        <taxon>PACMAD clade</taxon>
        <taxon>Arundinoideae</taxon>
        <taxon>Arundineae</taxon>
        <taxon>Arundo</taxon>
    </lineage>
</organism>
<proteinExistence type="predicted"/>
<sequence length="28" mass="3428">MEQWTMVTDVFLLHNFESSTHIIFMWAI</sequence>
<accession>A0A0A9B0M2</accession>
<reference evidence="1" key="1">
    <citation type="submission" date="2014-09" db="EMBL/GenBank/DDBJ databases">
        <authorList>
            <person name="Magalhaes I.L.F."/>
            <person name="Oliveira U."/>
            <person name="Santos F.R."/>
            <person name="Vidigal T.H.D.A."/>
            <person name="Brescovit A.D."/>
            <person name="Santos A.J."/>
        </authorList>
    </citation>
    <scope>NUCLEOTIDE SEQUENCE</scope>
    <source>
        <tissue evidence="1">Shoot tissue taken approximately 20 cm above the soil surface</tissue>
    </source>
</reference>